<dbReference type="Proteomes" id="UP000217895">
    <property type="component" value="Chromosome"/>
</dbReference>
<feature type="signal peptide" evidence="1">
    <location>
        <begin position="1"/>
        <end position="20"/>
    </location>
</feature>
<dbReference type="AlphaFoldDB" id="A0A1Z4JNU9"/>
<sequence length="192" mass="21608">MRKIGVILSGILLMAAPAQAIPGQTLDEAAVWMKSNSTVRPNQNEKFLVRRINSSAQQFTFHASLNPPGQLARFAPGRRIIRSETLSLFDMRNGVTLARLRESVRSIYGFEIARDFEQAKIVKSYPTDSRIQEAVQKQNPQIAALQGELRQGEQFAYWLEIAQTDVGKAYSGQLTVFLLDDLEKLRSELANR</sequence>
<protein>
    <submittedName>
        <fullName evidence="2">Uncharacterized protein</fullName>
    </submittedName>
</protein>
<keyword evidence="3" id="KW-1185">Reference proteome</keyword>
<name>A0A1Z4JNU9_LEPBY</name>
<accession>A0A1Z4JNU9</accession>
<reference evidence="2 3" key="1">
    <citation type="submission" date="2017-06" db="EMBL/GenBank/DDBJ databases">
        <title>Genome sequencing of cyanobaciteial culture collection at National Institute for Environmental Studies (NIES).</title>
        <authorList>
            <person name="Hirose Y."/>
            <person name="Shimura Y."/>
            <person name="Fujisawa T."/>
            <person name="Nakamura Y."/>
            <person name="Kawachi M."/>
        </authorList>
    </citation>
    <scope>NUCLEOTIDE SEQUENCE [LARGE SCALE GENOMIC DNA]</scope>
    <source>
        <strain evidence="2 3">NIES-2135</strain>
    </source>
</reference>
<evidence type="ECO:0000256" key="1">
    <source>
        <dbReference type="SAM" id="SignalP"/>
    </source>
</evidence>
<keyword evidence="1" id="KW-0732">Signal</keyword>
<proteinExistence type="predicted"/>
<dbReference type="EMBL" id="AP018203">
    <property type="protein sequence ID" value="BAY58386.1"/>
    <property type="molecule type" value="Genomic_DNA"/>
</dbReference>
<evidence type="ECO:0000313" key="2">
    <source>
        <dbReference type="EMBL" id="BAY58386.1"/>
    </source>
</evidence>
<feature type="chain" id="PRO_5011120216" evidence="1">
    <location>
        <begin position="21"/>
        <end position="192"/>
    </location>
</feature>
<evidence type="ECO:0000313" key="3">
    <source>
        <dbReference type="Proteomes" id="UP000217895"/>
    </source>
</evidence>
<gene>
    <name evidence="2" type="ORF">NIES2135_52590</name>
</gene>
<organism evidence="2 3">
    <name type="scientific">Leptolyngbya boryana NIES-2135</name>
    <dbReference type="NCBI Taxonomy" id="1973484"/>
    <lineage>
        <taxon>Bacteria</taxon>
        <taxon>Bacillati</taxon>
        <taxon>Cyanobacteriota</taxon>
        <taxon>Cyanophyceae</taxon>
        <taxon>Leptolyngbyales</taxon>
        <taxon>Leptolyngbyaceae</taxon>
        <taxon>Leptolyngbya group</taxon>
        <taxon>Leptolyngbya</taxon>
    </lineage>
</organism>